<evidence type="ECO:0000313" key="14">
    <source>
        <dbReference type="Proteomes" id="UP000198510"/>
    </source>
</evidence>
<feature type="transmembrane region" description="Helical" evidence="12">
    <location>
        <begin position="42"/>
        <end position="62"/>
    </location>
</feature>
<name>A0A1G8XCF9_9BACT</name>
<evidence type="ECO:0000256" key="9">
    <source>
        <dbReference type="ARBA" id="ARBA00023136"/>
    </source>
</evidence>
<keyword evidence="14" id="KW-1185">Reference proteome</keyword>
<dbReference type="EMBL" id="FNFO01000001">
    <property type="protein sequence ID" value="SDJ88183.1"/>
    <property type="molecule type" value="Genomic_DNA"/>
</dbReference>
<dbReference type="CDD" id="cd11494">
    <property type="entry name" value="SLC5sbd_NIS-like_u2"/>
    <property type="match status" value="1"/>
</dbReference>
<feature type="transmembrane region" description="Helical" evidence="12">
    <location>
        <begin position="271"/>
        <end position="298"/>
    </location>
</feature>
<evidence type="ECO:0000256" key="1">
    <source>
        <dbReference type="ARBA" id="ARBA00004651"/>
    </source>
</evidence>
<feature type="transmembrane region" description="Helical" evidence="12">
    <location>
        <begin position="6"/>
        <end position="22"/>
    </location>
</feature>
<evidence type="ECO:0000313" key="13">
    <source>
        <dbReference type="EMBL" id="SDJ88183.1"/>
    </source>
</evidence>
<feature type="transmembrane region" description="Helical" evidence="12">
    <location>
        <begin position="152"/>
        <end position="174"/>
    </location>
</feature>
<keyword evidence="10" id="KW-0739">Sodium transport</keyword>
<evidence type="ECO:0000256" key="11">
    <source>
        <dbReference type="RuleBase" id="RU362091"/>
    </source>
</evidence>
<dbReference type="PANTHER" id="PTHR42985">
    <property type="entry name" value="SODIUM-COUPLED MONOCARBOXYLATE TRANSPORTER"/>
    <property type="match status" value="1"/>
</dbReference>
<keyword evidence="5 12" id="KW-0812">Transmembrane</keyword>
<evidence type="ECO:0000256" key="10">
    <source>
        <dbReference type="ARBA" id="ARBA00023201"/>
    </source>
</evidence>
<accession>A0A1G8XCF9</accession>
<dbReference type="STRING" id="1075417.SAMN05421823_101327"/>
<dbReference type="AlphaFoldDB" id="A0A1G8XCF9"/>
<evidence type="ECO:0000256" key="3">
    <source>
        <dbReference type="ARBA" id="ARBA00022448"/>
    </source>
</evidence>
<reference evidence="13 14" key="1">
    <citation type="submission" date="2016-10" db="EMBL/GenBank/DDBJ databases">
        <authorList>
            <person name="de Groot N.N."/>
        </authorList>
    </citation>
    <scope>NUCLEOTIDE SEQUENCE [LARGE SCALE GENOMIC DNA]</scope>
    <source>
        <strain evidence="13 14">DSM 25186</strain>
    </source>
</reference>
<gene>
    <name evidence="13" type="ORF">SAMN05421823_101327</name>
</gene>
<dbReference type="InterPro" id="IPR038377">
    <property type="entry name" value="Na/Glc_symporter_sf"/>
</dbReference>
<evidence type="ECO:0000256" key="5">
    <source>
        <dbReference type="ARBA" id="ARBA00022692"/>
    </source>
</evidence>
<dbReference type="RefSeq" id="WP_089678250.1">
    <property type="nucleotide sequence ID" value="NZ_FNFO01000001.1"/>
</dbReference>
<comment type="subcellular location">
    <subcellularLocation>
        <location evidence="1">Cell membrane</location>
        <topology evidence="1">Multi-pass membrane protein</topology>
    </subcellularLocation>
</comment>
<keyword evidence="3" id="KW-0813">Transport</keyword>
<keyword evidence="9 12" id="KW-0472">Membrane</keyword>
<feature type="transmembrane region" description="Helical" evidence="12">
    <location>
        <begin position="181"/>
        <end position="199"/>
    </location>
</feature>
<feature type="transmembrane region" description="Helical" evidence="12">
    <location>
        <begin position="394"/>
        <end position="417"/>
    </location>
</feature>
<sequence>MRTLDWIVLVSTLVFIVVYGIWKTRGNRDMQGYLLANKSMPWYVVGLSIMATQASAITFLSAPGLGYSGNMRFVQFYLGLPLAMVVLCIFFVPLYHRLNVYTAYEYLESRFDLKTRGLAAALFLLSRGLAAGLTIYAPSLILSTILDWNVTWTNLVIGGLVIVYTVSGGTAAVSQTQKQQMAVILVGLVVAFGVMVSMLPEELSFGEAMHVAGKMGRLQAFDPSFDLNDRYTLWSGLIGGFFLFMSYFGTDQSQVGRYLSGRSVGQSRLGLLFNGILKIPMQFCILFIGSILFVFYLYERPPVFFNEVETQRLAESPLADQYQVLEQEHNRLFTERQQHVDALVQALRSEDEARIDAATEAAQASVADMDAVRDRVIELMTQNDSQADTNDTNYIFLAFVTRYLPAGLVGLLIAVIFSASMSSTSSELNALASTTIVDLYRRIWRPGRSDDHYLQASKVITVLWGGYAILVAMYASQLGNLLEAVNELGSLFYGAVLGIFAVAFFLRSVQGGQVFYAALLAEGVVLLCYKFTEIGFLWYNVIGCLLVVVLTLVLDMFNKSAIKSRSK</sequence>
<comment type="similarity">
    <text evidence="2 11">Belongs to the sodium:solute symporter (SSF) (TC 2.A.21) family.</text>
</comment>
<organism evidence="13 14">
    <name type="scientific">Catalinimonas alkaloidigena</name>
    <dbReference type="NCBI Taxonomy" id="1075417"/>
    <lineage>
        <taxon>Bacteria</taxon>
        <taxon>Pseudomonadati</taxon>
        <taxon>Bacteroidota</taxon>
        <taxon>Cytophagia</taxon>
        <taxon>Cytophagales</taxon>
        <taxon>Catalimonadaceae</taxon>
        <taxon>Catalinimonas</taxon>
    </lineage>
</organism>
<dbReference type="OrthoDB" id="9803597at2"/>
<dbReference type="GO" id="GO:0006814">
    <property type="term" value="P:sodium ion transport"/>
    <property type="evidence" value="ECO:0007669"/>
    <property type="project" value="UniProtKB-KW"/>
</dbReference>
<evidence type="ECO:0000256" key="2">
    <source>
        <dbReference type="ARBA" id="ARBA00006434"/>
    </source>
</evidence>
<evidence type="ECO:0000256" key="12">
    <source>
        <dbReference type="SAM" id="Phobius"/>
    </source>
</evidence>
<keyword evidence="7" id="KW-0915">Sodium</keyword>
<dbReference type="Proteomes" id="UP000198510">
    <property type="component" value="Unassembled WGS sequence"/>
</dbReference>
<dbReference type="GO" id="GO:0005886">
    <property type="term" value="C:plasma membrane"/>
    <property type="evidence" value="ECO:0007669"/>
    <property type="project" value="UniProtKB-SubCell"/>
</dbReference>
<proteinExistence type="inferred from homology"/>
<dbReference type="InterPro" id="IPR051163">
    <property type="entry name" value="Sodium:Solute_Symporter_SSF"/>
</dbReference>
<keyword evidence="4" id="KW-1003">Cell membrane</keyword>
<dbReference type="GO" id="GO:0015293">
    <property type="term" value="F:symporter activity"/>
    <property type="evidence" value="ECO:0007669"/>
    <property type="project" value="TreeGrafter"/>
</dbReference>
<feature type="transmembrane region" description="Helical" evidence="12">
    <location>
        <begin position="488"/>
        <end position="506"/>
    </location>
</feature>
<dbReference type="PROSITE" id="PS50283">
    <property type="entry name" value="NA_SOLUT_SYMP_3"/>
    <property type="match status" value="1"/>
</dbReference>
<dbReference type="Pfam" id="PF00474">
    <property type="entry name" value="SSF"/>
    <property type="match status" value="2"/>
</dbReference>
<keyword evidence="8" id="KW-0406">Ion transport</keyword>
<feature type="transmembrane region" description="Helical" evidence="12">
    <location>
        <begin position="117"/>
        <end position="146"/>
    </location>
</feature>
<keyword evidence="6 12" id="KW-1133">Transmembrane helix</keyword>
<feature type="transmembrane region" description="Helical" evidence="12">
    <location>
        <begin position="74"/>
        <end position="96"/>
    </location>
</feature>
<feature type="transmembrane region" description="Helical" evidence="12">
    <location>
        <begin position="459"/>
        <end position="476"/>
    </location>
</feature>
<evidence type="ECO:0000256" key="8">
    <source>
        <dbReference type="ARBA" id="ARBA00023065"/>
    </source>
</evidence>
<evidence type="ECO:0000256" key="6">
    <source>
        <dbReference type="ARBA" id="ARBA00022989"/>
    </source>
</evidence>
<evidence type="ECO:0000256" key="4">
    <source>
        <dbReference type="ARBA" id="ARBA00022475"/>
    </source>
</evidence>
<dbReference type="Gene3D" id="1.20.1730.10">
    <property type="entry name" value="Sodium/glucose cotransporter"/>
    <property type="match status" value="1"/>
</dbReference>
<dbReference type="InterPro" id="IPR001734">
    <property type="entry name" value="Na/solute_symporter"/>
</dbReference>
<evidence type="ECO:0000256" key="7">
    <source>
        <dbReference type="ARBA" id="ARBA00023053"/>
    </source>
</evidence>
<protein>
    <submittedName>
        <fullName evidence="13">Transporter, SSS family</fullName>
    </submittedName>
</protein>
<dbReference type="PANTHER" id="PTHR42985:SF47">
    <property type="entry name" value="INTEGRAL MEMBRANE TRANSPORT PROTEIN"/>
    <property type="match status" value="1"/>
</dbReference>
<feature type="transmembrane region" description="Helical" evidence="12">
    <location>
        <begin position="538"/>
        <end position="557"/>
    </location>
</feature>